<dbReference type="Gene3D" id="3.20.20.220">
    <property type="match status" value="1"/>
</dbReference>
<dbReference type="GO" id="GO:0005829">
    <property type="term" value="C:cytosol"/>
    <property type="evidence" value="ECO:0007669"/>
    <property type="project" value="InterPro"/>
</dbReference>
<dbReference type="GO" id="GO:0106312">
    <property type="term" value="F:methylenetetrahydrofolate reductase (NADH) activity"/>
    <property type="evidence" value="ECO:0007669"/>
    <property type="project" value="UniProtKB-EC"/>
</dbReference>
<evidence type="ECO:0000256" key="3">
    <source>
        <dbReference type="ARBA" id="ARBA00006743"/>
    </source>
</evidence>
<dbReference type="InterPro" id="IPR004620">
    <property type="entry name" value="MTHF_reductase_bac"/>
</dbReference>
<evidence type="ECO:0000256" key="7">
    <source>
        <dbReference type="ARBA" id="ARBA00023002"/>
    </source>
</evidence>
<comment type="pathway">
    <text evidence="10">Amino-acid biosynthesis; L-methionine biosynthesis via de novo pathway.</text>
</comment>
<keyword evidence="14" id="KW-1185">Reference proteome</keyword>
<dbReference type="GO" id="GO:0071949">
    <property type="term" value="F:FAD binding"/>
    <property type="evidence" value="ECO:0007669"/>
    <property type="project" value="TreeGrafter"/>
</dbReference>
<comment type="similarity">
    <text evidence="3 12">Belongs to the methylenetetrahydrofolate reductase family.</text>
</comment>
<dbReference type="InterPro" id="IPR029041">
    <property type="entry name" value="FAD-linked_oxidoreductase-like"/>
</dbReference>
<dbReference type="Pfam" id="PF02219">
    <property type="entry name" value="MTHFR"/>
    <property type="match status" value="1"/>
</dbReference>
<gene>
    <name evidence="13" type="ORF">BHU72_13590</name>
</gene>
<keyword evidence="7 12" id="KW-0560">Oxidoreductase</keyword>
<evidence type="ECO:0000256" key="6">
    <source>
        <dbReference type="ARBA" id="ARBA00022827"/>
    </source>
</evidence>
<keyword evidence="6 12" id="KW-0274">FAD</keyword>
<keyword evidence="4" id="KW-0028">Amino-acid biosynthesis</keyword>
<evidence type="ECO:0000313" key="14">
    <source>
        <dbReference type="Proteomes" id="UP000095255"/>
    </source>
</evidence>
<evidence type="ECO:0000256" key="4">
    <source>
        <dbReference type="ARBA" id="ARBA00022605"/>
    </source>
</evidence>
<evidence type="ECO:0000256" key="1">
    <source>
        <dbReference type="ARBA" id="ARBA00001974"/>
    </source>
</evidence>
<dbReference type="RefSeq" id="WP_069701233.1">
    <property type="nucleotide sequence ID" value="NZ_MJAT01000004.1"/>
</dbReference>
<dbReference type="STRING" id="1390249.BHU72_13590"/>
<sequence length="297" mass="33515">MFICDKLKEKKPLISFEIFPPKKEFPIDTIYQTIDDLVNINPDFISVTYGAGGSTKDNTVDIASYITEKYNLSALAHLTCLTSTKEDIENTLGALKEKGVKNILALRGDYPQNASPEDFQNPKYYKSSIDLIEHIKQYGDFCVGGACYPEKHPEAKSEEDDLLFLKRKVEAGADFLITQLFFDNEIFYRFMEQTQKYNINVPVLAGILPVLNKNQVEKIVSLTGCKMPEKFLRILSKYEHSPESLAEAGLAYAKEQMIDLLSWGIDGIHLYTMNKPAPTKEIISGLTTIRGFLNTKA</sequence>
<comment type="pathway">
    <text evidence="2 12">One-carbon metabolism; tetrahydrofolate interconversion.</text>
</comment>
<dbReference type="NCBIfam" id="TIGR00676">
    <property type="entry name" value="fadh2"/>
    <property type="match status" value="1"/>
</dbReference>
<dbReference type="GO" id="GO:0035999">
    <property type="term" value="P:tetrahydrofolate interconversion"/>
    <property type="evidence" value="ECO:0007669"/>
    <property type="project" value="UniProtKB-UniPathway"/>
</dbReference>
<organism evidence="13 14">
    <name type="scientific">Desulfuribacillus stibiiarsenatis</name>
    <dbReference type="NCBI Taxonomy" id="1390249"/>
    <lineage>
        <taxon>Bacteria</taxon>
        <taxon>Bacillati</taxon>
        <taxon>Bacillota</taxon>
        <taxon>Desulfuribacillia</taxon>
        <taxon>Desulfuribacillales</taxon>
        <taxon>Desulfuribacillaceae</taxon>
        <taxon>Desulfuribacillus</taxon>
    </lineage>
</organism>
<evidence type="ECO:0000256" key="5">
    <source>
        <dbReference type="ARBA" id="ARBA00022630"/>
    </source>
</evidence>
<keyword evidence="8" id="KW-0520">NAD</keyword>
<comment type="catalytic activity">
    <reaction evidence="11">
        <text>(6S)-5-methyl-5,6,7,8-tetrahydrofolate + NAD(+) = (6R)-5,10-methylene-5,6,7,8-tetrahydrofolate + NADH + H(+)</text>
        <dbReference type="Rhea" id="RHEA:19821"/>
        <dbReference type="ChEBI" id="CHEBI:15378"/>
        <dbReference type="ChEBI" id="CHEBI:15636"/>
        <dbReference type="ChEBI" id="CHEBI:18608"/>
        <dbReference type="ChEBI" id="CHEBI:57540"/>
        <dbReference type="ChEBI" id="CHEBI:57945"/>
        <dbReference type="EC" id="1.5.1.54"/>
    </reaction>
    <physiologicalReaction direction="right-to-left" evidence="11">
        <dbReference type="Rhea" id="RHEA:19823"/>
    </physiologicalReaction>
</comment>
<evidence type="ECO:0000256" key="11">
    <source>
        <dbReference type="ARBA" id="ARBA00048628"/>
    </source>
</evidence>
<dbReference type="InterPro" id="IPR003171">
    <property type="entry name" value="Mehydrof_redctse-like"/>
</dbReference>
<dbReference type="OrthoDB" id="9812555at2"/>
<dbReference type="CDD" id="cd00537">
    <property type="entry name" value="MTHFR"/>
    <property type="match status" value="1"/>
</dbReference>
<comment type="caution">
    <text evidence="13">The sequence shown here is derived from an EMBL/GenBank/DDBJ whole genome shotgun (WGS) entry which is preliminary data.</text>
</comment>
<protein>
    <recommendedName>
        <fullName evidence="12">Methylenetetrahydrofolate reductase</fullName>
        <ecNumber evidence="12">1.5.1.54</ecNumber>
    </recommendedName>
</protein>
<accession>A0A1E5L8J6</accession>
<dbReference type="EC" id="1.5.1.54" evidence="12"/>
<proteinExistence type="inferred from homology"/>
<dbReference type="SUPFAM" id="SSF51730">
    <property type="entry name" value="FAD-linked oxidoreductase"/>
    <property type="match status" value="1"/>
</dbReference>
<evidence type="ECO:0000313" key="13">
    <source>
        <dbReference type="EMBL" id="OEH86446.1"/>
    </source>
</evidence>
<evidence type="ECO:0000256" key="9">
    <source>
        <dbReference type="ARBA" id="ARBA00023167"/>
    </source>
</evidence>
<dbReference type="Proteomes" id="UP000095255">
    <property type="component" value="Unassembled WGS sequence"/>
</dbReference>
<name>A0A1E5L8J6_9FIRM</name>
<evidence type="ECO:0000256" key="10">
    <source>
        <dbReference type="ARBA" id="ARBA00034478"/>
    </source>
</evidence>
<keyword evidence="5 12" id="KW-0285">Flavoprotein</keyword>
<reference evidence="13 14" key="1">
    <citation type="submission" date="2016-09" db="EMBL/GenBank/DDBJ databases">
        <title>Desulfuribacillus arsenicus sp. nov., an obligately anaerobic, dissimilatory arsenic- and antimonate-reducing bacterium isolated from anoxic sediments.</title>
        <authorList>
            <person name="Abin C.A."/>
            <person name="Hollibaugh J.T."/>
        </authorList>
    </citation>
    <scope>NUCLEOTIDE SEQUENCE [LARGE SCALE GENOMIC DNA]</scope>
    <source>
        <strain evidence="13 14">MLFW-2</strain>
    </source>
</reference>
<dbReference type="PANTHER" id="PTHR45754:SF3">
    <property type="entry name" value="METHYLENETETRAHYDROFOLATE REDUCTASE (NADPH)"/>
    <property type="match status" value="1"/>
</dbReference>
<dbReference type="UniPathway" id="UPA00193"/>
<dbReference type="EMBL" id="MJAT01000004">
    <property type="protein sequence ID" value="OEH86446.1"/>
    <property type="molecule type" value="Genomic_DNA"/>
</dbReference>
<dbReference type="PANTHER" id="PTHR45754">
    <property type="entry name" value="METHYLENETETRAHYDROFOLATE REDUCTASE"/>
    <property type="match status" value="1"/>
</dbReference>
<dbReference type="AlphaFoldDB" id="A0A1E5L8J6"/>
<comment type="cofactor">
    <cofactor evidence="1 12">
        <name>FAD</name>
        <dbReference type="ChEBI" id="CHEBI:57692"/>
    </cofactor>
</comment>
<evidence type="ECO:0000256" key="8">
    <source>
        <dbReference type="ARBA" id="ARBA00023027"/>
    </source>
</evidence>
<evidence type="ECO:0000256" key="12">
    <source>
        <dbReference type="RuleBase" id="RU003862"/>
    </source>
</evidence>
<evidence type="ECO:0000256" key="2">
    <source>
        <dbReference type="ARBA" id="ARBA00004777"/>
    </source>
</evidence>
<dbReference type="GO" id="GO:0009086">
    <property type="term" value="P:methionine biosynthetic process"/>
    <property type="evidence" value="ECO:0007669"/>
    <property type="project" value="UniProtKB-KW"/>
</dbReference>
<keyword evidence="9" id="KW-0486">Methionine biosynthesis</keyword>